<keyword evidence="1" id="KW-1133">Transmembrane helix</keyword>
<name>A0A1F8BJ74_9BACT</name>
<accession>A0A1F8BJ74</accession>
<keyword evidence="1" id="KW-0472">Membrane</keyword>
<dbReference type="Gene3D" id="1.20.1260.10">
    <property type="match status" value="1"/>
</dbReference>
<evidence type="ECO:0000313" key="4">
    <source>
        <dbReference type="Proteomes" id="UP000176725"/>
    </source>
</evidence>
<dbReference type="Pfam" id="PF03713">
    <property type="entry name" value="DUF305"/>
    <property type="match status" value="1"/>
</dbReference>
<reference evidence="3 4" key="1">
    <citation type="journal article" date="2016" name="Nat. Commun.">
        <title>Thousands of microbial genomes shed light on interconnected biogeochemical processes in an aquifer system.</title>
        <authorList>
            <person name="Anantharaman K."/>
            <person name="Brown C.T."/>
            <person name="Hug L.A."/>
            <person name="Sharon I."/>
            <person name="Castelle C.J."/>
            <person name="Probst A.J."/>
            <person name="Thomas B.C."/>
            <person name="Singh A."/>
            <person name="Wilkins M.J."/>
            <person name="Karaoz U."/>
            <person name="Brodie E.L."/>
            <person name="Williams K.H."/>
            <person name="Hubbard S.S."/>
            <person name="Banfield J.F."/>
        </authorList>
    </citation>
    <scope>NUCLEOTIDE SEQUENCE [LARGE SCALE GENOMIC DNA]</scope>
</reference>
<organism evidence="3 4">
    <name type="scientific">Candidatus Woesebacteria bacterium RIFCSPLOWO2_01_FULL_39_25</name>
    <dbReference type="NCBI Taxonomy" id="1802521"/>
    <lineage>
        <taxon>Bacteria</taxon>
        <taxon>Candidatus Woeseibacteriota</taxon>
    </lineage>
</organism>
<gene>
    <name evidence="3" type="ORF">A2893_01980</name>
</gene>
<dbReference type="PANTHER" id="PTHR36933:SF1">
    <property type="entry name" value="SLL0788 PROTEIN"/>
    <property type="match status" value="1"/>
</dbReference>
<dbReference type="InterPro" id="IPR012347">
    <property type="entry name" value="Ferritin-like"/>
</dbReference>
<dbReference type="AlphaFoldDB" id="A0A1F8BJ74"/>
<evidence type="ECO:0000259" key="2">
    <source>
        <dbReference type="Pfam" id="PF03713"/>
    </source>
</evidence>
<comment type="caution">
    <text evidence="3">The sequence shown here is derived from an EMBL/GenBank/DDBJ whole genome shotgun (WGS) entry which is preliminary data.</text>
</comment>
<dbReference type="EMBL" id="MGHH01000015">
    <property type="protein sequence ID" value="OGM63729.1"/>
    <property type="molecule type" value="Genomic_DNA"/>
</dbReference>
<evidence type="ECO:0000256" key="1">
    <source>
        <dbReference type="SAM" id="Phobius"/>
    </source>
</evidence>
<proteinExistence type="predicted"/>
<dbReference type="STRING" id="1802521.A2893_01980"/>
<evidence type="ECO:0000313" key="3">
    <source>
        <dbReference type="EMBL" id="OGM63729.1"/>
    </source>
</evidence>
<protein>
    <recommendedName>
        <fullName evidence="2">DUF305 domain-containing protein</fullName>
    </recommendedName>
</protein>
<dbReference type="InterPro" id="IPR005183">
    <property type="entry name" value="DUF305_CopM-like"/>
</dbReference>
<dbReference type="PANTHER" id="PTHR36933">
    <property type="entry name" value="SLL0788 PROTEIN"/>
    <property type="match status" value="1"/>
</dbReference>
<feature type="domain" description="DUF305" evidence="2">
    <location>
        <begin position="31"/>
        <end position="135"/>
    </location>
</feature>
<keyword evidence="1" id="KW-0812">Transmembrane</keyword>
<dbReference type="Proteomes" id="UP000176725">
    <property type="component" value="Unassembled WGS sequence"/>
</dbReference>
<sequence>MDKPLIYAIIGGLIGAVVALLVSGYSVNNQNYGMMRMMGMGRGGKIMMRDDECPMIEEEKRVGMEMSMGEMSENLEDLEGDEFDKTFIEIMTDHHEGAIEMAKLIPSRTDRAELTKLGEDIISAQSKEIEMMQDWSQEWFGE</sequence>
<feature type="transmembrane region" description="Helical" evidence="1">
    <location>
        <begin position="6"/>
        <end position="27"/>
    </location>
</feature>